<evidence type="ECO:0000313" key="6">
    <source>
        <dbReference type="EMBL" id="MFD1534450.1"/>
    </source>
</evidence>
<dbReference type="Gene3D" id="1.10.357.10">
    <property type="entry name" value="Tetracycline Repressor, domain 2"/>
    <property type="match status" value="1"/>
</dbReference>
<evidence type="ECO:0000256" key="1">
    <source>
        <dbReference type="ARBA" id="ARBA00023015"/>
    </source>
</evidence>
<dbReference type="RefSeq" id="WP_343984035.1">
    <property type="nucleotide sequence ID" value="NZ_BAAAJG010000017.1"/>
</dbReference>
<evidence type="ECO:0000256" key="4">
    <source>
        <dbReference type="PROSITE-ProRule" id="PRU00335"/>
    </source>
</evidence>
<evidence type="ECO:0000259" key="5">
    <source>
        <dbReference type="PROSITE" id="PS50977"/>
    </source>
</evidence>
<accession>A0ABW4FWN3</accession>
<feature type="domain" description="HTH tetR-type" evidence="5">
    <location>
        <begin position="21"/>
        <end position="81"/>
    </location>
</feature>
<dbReference type="InterPro" id="IPR009057">
    <property type="entry name" value="Homeodomain-like_sf"/>
</dbReference>
<dbReference type="PANTHER" id="PTHR30055">
    <property type="entry name" value="HTH-TYPE TRANSCRIPTIONAL REGULATOR RUTR"/>
    <property type="match status" value="1"/>
</dbReference>
<dbReference type="SUPFAM" id="SSF46689">
    <property type="entry name" value="Homeodomain-like"/>
    <property type="match status" value="1"/>
</dbReference>
<evidence type="ECO:0000256" key="3">
    <source>
        <dbReference type="ARBA" id="ARBA00023163"/>
    </source>
</evidence>
<comment type="caution">
    <text evidence="6">The sequence shown here is derived from an EMBL/GenBank/DDBJ whole genome shotgun (WGS) entry which is preliminary data.</text>
</comment>
<dbReference type="Pfam" id="PF00440">
    <property type="entry name" value="TetR_N"/>
    <property type="match status" value="1"/>
</dbReference>
<gene>
    <name evidence="6" type="ORF">ACFSCY_34025</name>
</gene>
<keyword evidence="3" id="KW-0804">Transcription</keyword>
<keyword evidence="7" id="KW-1185">Reference proteome</keyword>
<dbReference type="EMBL" id="JBHUCP010000034">
    <property type="protein sequence ID" value="MFD1534450.1"/>
    <property type="molecule type" value="Genomic_DNA"/>
</dbReference>
<dbReference type="PRINTS" id="PR00455">
    <property type="entry name" value="HTHTETR"/>
</dbReference>
<dbReference type="Proteomes" id="UP001597145">
    <property type="component" value="Unassembled WGS sequence"/>
</dbReference>
<protein>
    <submittedName>
        <fullName evidence="6">TetR/AcrR family transcriptional regulator</fullName>
    </submittedName>
</protein>
<dbReference type="PROSITE" id="PS01081">
    <property type="entry name" value="HTH_TETR_1"/>
    <property type="match status" value="1"/>
</dbReference>
<evidence type="ECO:0000256" key="2">
    <source>
        <dbReference type="ARBA" id="ARBA00023125"/>
    </source>
</evidence>
<evidence type="ECO:0000313" key="7">
    <source>
        <dbReference type="Proteomes" id="UP001597145"/>
    </source>
</evidence>
<dbReference type="PROSITE" id="PS50977">
    <property type="entry name" value="HTH_TETR_2"/>
    <property type="match status" value="1"/>
</dbReference>
<proteinExistence type="predicted"/>
<feature type="DNA-binding region" description="H-T-H motif" evidence="4">
    <location>
        <begin position="44"/>
        <end position="63"/>
    </location>
</feature>
<dbReference type="PANTHER" id="PTHR30055:SF234">
    <property type="entry name" value="HTH-TYPE TRANSCRIPTIONAL REGULATOR BETI"/>
    <property type="match status" value="1"/>
</dbReference>
<sequence length="232" mass="25365">MSDVNTSRRGYESPLRRRQAHATRSAVLAAARELFLEQGYGATTVEQVAARAGVSKPTVFTAVGNKQTLLKVVRDVAMAGDDEPVMINERERAVSARDEPDQERAILHVAASIMGVNRRYAGIDGVLRGAAAGGEDGLRELWESSEQQRLTGARFWLETLVAKAPPPEGFDVDAAAEELWIYMAPDLYARLVDGVGWSDERVEAWLVARIRGLLGLPGTSVELRRVDGSLHQ</sequence>
<organism evidence="6 7">
    <name type="scientific">Pseudonocardia aurantiaca</name>
    <dbReference type="NCBI Taxonomy" id="75290"/>
    <lineage>
        <taxon>Bacteria</taxon>
        <taxon>Bacillati</taxon>
        <taxon>Actinomycetota</taxon>
        <taxon>Actinomycetes</taxon>
        <taxon>Pseudonocardiales</taxon>
        <taxon>Pseudonocardiaceae</taxon>
        <taxon>Pseudonocardia</taxon>
    </lineage>
</organism>
<dbReference type="InterPro" id="IPR023772">
    <property type="entry name" value="DNA-bd_HTH_TetR-type_CS"/>
</dbReference>
<keyword evidence="2 4" id="KW-0238">DNA-binding</keyword>
<dbReference type="InterPro" id="IPR050109">
    <property type="entry name" value="HTH-type_TetR-like_transc_reg"/>
</dbReference>
<reference evidence="7" key="1">
    <citation type="journal article" date="2019" name="Int. J. Syst. Evol. Microbiol.">
        <title>The Global Catalogue of Microorganisms (GCM) 10K type strain sequencing project: providing services to taxonomists for standard genome sequencing and annotation.</title>
        <authorList>
            <consortium name="The Broad Institute Genomics Platform"/>
            <consortium name="The Broad Institute Genome Sequencing Center for Infectious Disease"/>
            <person name="Wu L."/>
            <person name="Ma J."/>
        </authorList>
    </citation>
    <scope>NUCLEOTIDE SEQUENCE [LARGE SCALE GENOMIC DNA]</scope>
    <source>
        <strain evidence="7">JCM 12165</strain>
    </source>
</reference>
<dbReference type="InterPro" id="IPR001647">
    <property type="entry name" value="HTH_TetR"/>
</dbReference>
<keyword evidence="1" id="KW-0805">Transcription regulation</keyword>
<name>A0ABW4FWN3_9PSEU</name>